<accession>A0A0N9MQW1</accession>
<proteinExistence type="predicted"/>
<dbReference type="KEGG" id="goq:ACH46_10105"/>
<evidence type="ECO:0000313" key="3">
    <source>
        <dbReference type="Proteomes" id="UP000063789"/>
    </source>
</evidence>
<dbReference type="PATRIC" id="fig|1136941.3.peg.2052"/>
<dbReference type="STRING" id="1136941.ACH46_10105"/>
<sequence>MQERVPVTSTARSGAKWGVVAVAALAALLLARPLGGIGMLVVLAAVLGIGLLAVNTPELSRPATVKNPDPLPAAKPRPVLSVRDRWQRGIEHHNQVLGAYGSFELDPKMLLQYPALWDLSAPQVIAFHDSLETAGELRSDEFPGEAMAEKYVAAVNELRSTWAAADRFARSTGTGALSADDARDCRRALKLLNHAESAENAERATYLQQVLGTVDRLAERGVVPRPDRARASLQTKIRRAIEA</sequence>
<keyword evidence="1" id="KW-0812">Transmembrane</keyword>
<evidence type="ECO:0000256" key="1">
    <source>
        <dbReference type="SAM" id="Phobius"/>
    </source>
</evidence>
<dbReference type="AlphaFoldDB" id="A0A0N9MQW1"/>
<protein>
    <submittedName>
        <fullName evidence="2">Uncharacterized protein</fullName>
    </submittedName>
</protein>
<reference evidence="2 3" key="2">
    <citation type="journal article" date="2017" name="Int. J. Syst. Evol. Microbiol.">
        <title>Gordonia phthalatica sp. nov., a di-n-butyl phthalate-degrading bacterium isolated from activated sludge.</title>
        <authorList>
            <person name="Jin D."/>
            <person name="Kong X."/>
            <person name="Jia M."/>
            <person name="Yu X."/>
            <person name="Wang X."/>
            <person name="Zhuang X."/>
            <person name="Deng Y."/>
            <person name="Bai Z."/>
        </authorList>
    </citation>
    <scope>NUCLEOTIDE SEQUENCE [LARGE SCALE GENOMIC DNA]</scope>
    <source>
        <strain evidence="2 3">QH-11</strain>
    </source>
</reference>
<name>A0A0N9MQW1_9ACTN</name>
<dbReference type="OrthoDB" id="4520927at2"/>
<dbReference type="Proteomes" id="UP000063789">
    <property type="component" value="Chromosome"/>
</dbReference>
<organism evidence="2 3">
    <name type="scientific">Gordonia phthalatica</name>
    <dbReference type="NCBI Taxonomy" id="1136941"/>
    <lineage>
        <taxon>Bacteria</taxon>
        <taxon>Bacillati</taxon>
        <taxon>Actinomycetota</taxon>
        <taxon>Actinomycetes</taxon>
        <taxon>Mycobacteriales</taxon>
        <taxon>Gordoniaceae</taxon>
        <taxon>Gordonia</taxon>
    </lineage>
</organism>
<gene>
    <name evidence="2" type="ORF">ACH46_10105</name>
</gene>
<keyword evidence="3" id="KW-1185">Reference proteome</keyword>
<evidence type="ECO:0000313" key="2">
    <source>
        <dbReference type="EMBL" id="ALG84785.1"/>
    </source>
</evidence>
<feature type="transmembrane region" description="Helical" evidence="1">
    <location>
        <begin position="37"/>
        <end position="54"/>
    </location>
</feature>
<dbReference type="EMBL" id="CP011853">
    <property type="protein sequence ID" value="ALG84785.1"/>
    <property type="molecule type" value="Genomic_DNA"/>
</dbReference>
<keyword evidence="1" id="KW-0472">Membrane</keyword>
<keyword evidence="1" id="KW-1133">Transmembrane helix</keyword>
<feature type="transmembrane region" description="Helical" evidence="1">
    <location>
        <begin position="14"/>
        <end position="31"/>
    </location>
</feature>
<reference evidence="3" key="1">
    <citation type="submission" date="2015-06" db="EMBL/GenBank/DDBJ databases">
        <title>Complete genome sequence and metabolic analysis of phthalate degradation pathway in Gordonia sp. QH-11.</title>
        <authorList>
            <person name="Jin D."/>
            <person name="Kong X."/>
            <person name="Bai Z."/>
        </authorList>
    </citation>
    <scope>NUCLEOTIDE SEQUENCE [LARGE SCALE GENOMIC DNA]</scope>
    <source>
        <strain evidence="3">QH-11</strain>
    </source>
</reference>